<dbReference type="Pfam" id="PF07833">
    <property type="entry name" value="Cu_amine_oxidN1"/>
    <property type="match status" value="1"/>
</dbReference>
<feature type="chain" id="PRO_5020629245" description="Copper amine oxidase-like N-terminal domain-containing protein" evidence="1">
    <location>
        <begin position="28"/>
        <end position="242"/>
    </location>
</feature>
<proteinExistence type="predicted"/>
<feature type="signal peptide" evidence="1">
    <location>
        <begin position="1"/>
        <end position="27"/>
    </location>
</feature>
<evidence type="ECO:0000313" key="4">
    <source>
        <dbReference type="Proteomes" id="UP000293142"/>
    </source>
</evidence>
<dbReference type="SUPFAM" id="SSF55383">
    <property type="entry name" value="Copper amine oxidase, domain N"/>
    <property type="match status" value="1"/>
</dbReference>
<evidence type="ECO:0000313" key="3">
    <source>
        <dbReference type="EMBL" id="TBL78581.1"/>
    </source>
</evidence>
<feature type="domain" description="Copper amine oxidase-like N-terminal" evidence="2">
    <location>
        <begin position="36"/>
        <end position="82"/>
    </location>
</feature>
<gene>
    <name evidence="3" type="ORF">EYB31_13855</name>
</gene>
<dbReference type="Proteomes" id="UP000293142">
    <property type="component" value="Unassembled WGS sequence"/>
</dbReference>
<dbReference type="AlphaFoldDB" id="A0A4V6MSH0"/>
<sequence length="242" mass="26421">MLSRFNVRSFVSGAIVGSVLFSSVSFAAPAVVKLIVNGKEIHSEVPGQMINGSTLVPARALAEALGAKVTWDEANQAVIVEKPIAQFSAPDAVQMAGEAKNHYWYAANGGNLKGLVQSFPVKGRDITYHWMGDDLDTKVKYIAYFEQLFTAEQAVSFYDKQIETGIITEIDGRLAKNDADGGSLLNWAHATLKVIQDSADLKTYRFTVPLGDGGDGFEERNVNFRLIEGIGWRIDSPVESIY</sequence>
<name>A0A4V6MSH0_9BACL</name>
<evidence type="ECO:0000259" key="2">
    <source>
        <dbReference type="Pfam" id="PF07833"/>
    </source>
</evidence>
<dbReference type="Gene3D" id="3.30.457.10">
    <property type="entry name" value="Copper amine oxidase-like, N-terminal domain"/>
    <property type="match status" value="1"/>
</dbReference>
<dbReference type="InterPro" id="IPR053749">
    <property type="entry name" value="TA_system-associated_sf"/>
</dbReference>
<keyword evidence="1" id="KW-0732">Signal</keyword>
<dbReference type="InterPro" id="IPR031841">
    <property type="entry name" value="Endopep_inhib"/>
</dbReference>
<protein>
    <recommendedName>
        <fullName evidence="2">Copper amine oxidase-like N-terminal domain-containing protein</fullName>
    </recommendedName>
</protein>
<comment type="caution">
    <text evidence="3">The sequence shown here is derived from an EMBL/GenBank/DDBJ whole genome shotgun (WGS) entry which is preliminary data.</text>
</comment>
<dbReference type="InterPro" id="IPR012854">
    <property type="entry name" value="Cu_amine_oxidase-like_N"/>
</dbReference>
<dbReference type="Gene3D" id="3.10.450.420">
    <property type="match status" value="1"/>
</dbReference>
<evidence type="ECO:0000256" key="1">
    <source>
        <dbReference type="SAM" id="SignalP"/>
    </source>
</evidence>
<organism evidence="3 4">
    <name type="scientific">Paenibacillus thalictri</name>
    <dbReference type="NCBI Taxonomy" id="2527873"/>
    <lineage>
        <taxon>Bacteria</taxon>
        <taxon>Bacillati</taxon>
        <taxon>Bacillota</taxon>
        <taxon>Bacilli</taxon>
        <taxon>Bacillales</taxon>
        <taxon>Paenibacillaceae</taxon>
        <taxon>Paenibacillus</taxon>
    </lineage>
</organism>
<keyword evidence="4" id="KW-1185">Reference proteome</keyword>
<dbReference type="EMBL" id="SIRE01000009">
    <property type="protein sequence ID" value="TBL78581.1"/>
    <property type="molecule type" value="Genomic_DNA"/>
</dbReference>
<accession>A0A4V6MSH0</accession>
<dbReference type="Pfam" id="PF16800">
    <property type="entry name" value="Endopep_inhib"/>
    <property type="match status" value="1"/>
</dbReference>
<dbReference type="OrthoDB" id="1803673at2"/>
<dbReference type="InterPro" id="IPR036582">
    <property type="entry name" value="Mao_N_sf"/>
</dbReference>
<reference evidence="3 4" key="1">
    <citation type="submission" date="2019-02" db="EMBL/GenBank/DDBJ databases">
        <title>Paenibacillus sp. nov., isolated from surface-sterilized tissue of Thalictrum simplex L.</title>
        <authorList>
            <person name="Tuo L."/>
        </authorList>
    </citation>
    <scope>NUCLEOTIDE SEQUENCE [LARGE SCALE GENOMIC DNA]</scope>
    <source>
        <strain evidence="3 4">N2SHLJ1</strain>
    </source>
</reference>